<dbReference type="CDD" id="cd00158">
    <property type="entry name" value="RHOD"/>
    <property type="match status" value="1"/>
</dbReference>
<dbReference type="PANTHER" id="PTHR43031:SF17">
    <property type="entry name" value="SULFURTRANSFERASE YTWF-RELATED"/>
    <property type="match status" value="1"/>
</dbReference>
<accession>C4KZ57</accession>
<dbReference type="AlphaFoldDB" id="C4KZ57"/>
<protein>
    <submittedName>
        <fullName evidence="2">Rhodanese domain protein</fullName>
    </submittedName>
</protein>
<evidence type="ECO:0000313" key="2">
    <source>
        <dbReference type="EMBL" id="ACQ70370.1"/>
    </source>
</evidence>
<evidence type="ECO:0000313" key="3">
    <source>
        <dbReference type="Proteomes" id="UP000000716"/>
    </source>
</evidence>
<reference evidence="2 3" key="1">
    <citation type="journal article" date="2011" name="J. Bacteriol.">
        <title>Complete genome sequence of the Thermophilic Bacterium Exiguobacterium sp. AT1b.</title>
        <authorList>
            <person name="Vishnivetskaya T.A."/>
            <person name="Lucas S."/>
            <person name="Copeland A."/>
            <person name="Lapidus A."/>
            <person name="Glavina Del Rio T."/>
            <person name="Dalin E."/>
            <person name="Tice H."/>
            <person name="Bruce D.C."/>
            <person name="Goodwin L.A."/>
            <person name="Pitluck S."/>
            <person name="Saunders E."/>
            <person name="Brettin T."/>
            <person name="Detter C."/>
            <person name="Han C."/>
            <person name="Larimer F."/>
            <person name="Land M.L."/>
            <person name="Hauser L.J."/>
            <person name="Kyrpides N.C."/>
            <person name="Ovchinnikova G."/>
            <person name="Kathariou S."/>
            <person name="Ramaley R.F."/>
            <person name="Rodrigues D.F."/>
            <person name="Hendrix C."/>
            <person name="Richardson P."/>
            <person name="Tiedje J.M."/>
        </authorList>
    </citation>
    <scope>NUCLEOTIDE SEQUENCE [LARGE SCALE GENOMIC DNA]</scope>
    <source>
        <strain evidence="3">ATCC BAA-1283 / AT1b</strain>
    </source>
</reference>
<organism evidence="2 3">
    <name type="scientific">Exiguobacterium sp. (strain ATCC BAA-1283 / AT1b)</name>
    <dbReference type="NCBI Taxonomy" id="360911"/>
    <lineage>
        <taxon>Bacteria</taxon>
        <taxon>Bacillati</taxon>
        <taxon>Bacillota</taxon>
        <taxon>Bacilli</taxon>
        <taxon>Bacillales</taxon>
        <taxon>Bacillales Family XII. Incertae Sedis</taxon>
        <taxon>Exiguobacterium</taxon>
    </lineage>
</organism>
<dbReference type="PROSITE" id="PS50206">
    <property type="entry name" value="RHODANESE_3"/>
    <property type="match status" value="1"/>
</dbReference>
<dbReference type="PANTHER" id="PTHR43031">
    <property type="entry name" value="FAD-DEPENDENT OXIDOREDUCTASE"/>
    <property type="match status" value="1"/>
</dbReference>
<dbReference type="InterPro" id="IPR001763">
    <property type="entry name" value="Rhodanese-like_dom"/>
</dbReference>
<dbReference type="SUPFAM" id="SSF52821">
    <property type="entry name" value="Rhodanese/Cell cycle control phosphatase"/>
    <property type="match status" value="1"/>
</dbReference>
<dbReference type="EMBL" id="CP001615">
    <property type="protein sequence ID" value="ACQ70370.1"/>
    <property type="molecule type" value="Genomic_DNA"/>
</dbReference>
<dbReference type="SMART" id="SM00450">
    <property type="entry name" value="RHOD"/>
    <property type="match status" value="1"/>
</dbReference>
<dbReference type="Gene3D" id="3.40.250.10">
    <property type="entry name" value="Rhodanese-like domain"/>
    <property type="match status" value="1"/>
</dbReference>
<dbReference type="Proteomes" id="UP000000716">
    <property type="component" value="Chromosome"/>
</dbReference>
<dbReference type="eggNOG" id="COG0607">
    <property type="taxonomic scope" value="Bacteria"/>
</dbReference>
<dbReference type="InterPro" id="IPR036873">
    <property type="entry name" value="Rhodanese-like_dom_sf"/>
</dbReference>
<dbReference type="Pfam" id="PF00581">
    <property type="entry name" value="Rhodanese"/>
    <property type="match status" value="1"/>
</dbReference>
<evidence type="ECO:0000259" key="1">
    <source>
        <dbReference type="PROSITE" id="PS50206"/>
    </source>
</evidence>
<feature type="domain" description="Rhodanese" evidence="1">
    <location>
        <begin position="21"/>
        <end position="105"/>
    </location>
</feature>
<keyword evidence="3" id="KW-1185">Reference proteome</keyword>
<dbReference type="STRING" id="360911.EAT1b_1443"/>
<dbReference type="InterPro" id="IPR050229">
    <property type="entry name" value="GlpE_sulfurtransferase"/>
</dbReference>
<dbReference type="KEGG" id="eat:EAT1b_1443"/>
<dbReference type="HOGENOM" id="CLU_089574_13_3_9"/>
<proteinExistence type="predicted"/>
<sequence>MKGELCMQSIHATELREKLENGESLHIIDVREQDEYEAGHIPNVPLYPLSEFPQVTEKLAQDNVYHVICRSGGRSQTACDYLESQGYKVVNVDGGMLAWDGDIEA</sequence>
<name>C4KZ57_EXISA</name>
<gene>
    <name evidence="2" type="ordered locus">EAT1b_1443</name>
</gene>